<name>A0A8S5M0Q2_9CAUD</name>
<protein>
    <submittedName>
        <fullName evidence="1">Uncharacterized protein</fullName>
    </submittedName>
</protein>
<accession>A0A8S5M0Q2</accession>
<organism evidence="1">
    <name type="scientific">Siphoviridae sp. ctr0N4</name>
    <dbReference type="NCBI Taxonomy" id="2826473"/>
    <lineage>
        <taxon>Viruses</taxon>
        <taxon>Duplodnaviria</taxon>
        <taxon>Heunggongvirae</taxon>
        <taxon>Uroviricota</taxon>
        <taxon>Caudoviricetes</taxon>
    </lineage>
</organism>
<sequence length="41" mass="4549">MSGRYKRRQERAKARSLSNTTASAILLPAVLRDGSAHRGCY</sequence>
<evidence type="ECO:0000313" key="1">
    <source>
        <dbReference type="EMBL" id="DAD75631.1"/>
    </source>
</evidence>
<reference evidence="1" key="1">
    <citation type="journal article" date="2021" name="Proc. Natl. Acad. Sci. U.S.A.">
        <title>A Catalog of Tens of Thousands of Viruses from Human Metagenomes Reveals Hidden Associations with Chronic Diseases.</title>
        <authorList>
            <person name="Tisza M.J."/>
            <person name="Buck C.B."/>
        </authorList>
    </citation>
    <scope>NUCLEOTIDE SEQUENCE</scope>
    <source>
        <strain evidence="1">Ctr0N4</strain>
    </source>
</reference>
<proteinExistence type="predicted"/>
<dbReference type="EMBL" id="BK014786">
    <property type="protein sequence ID" value="DAD75631.1"/>
    <property type="molecule type" value="Genomic_DNA"/>
</dbReference>